<dbReference type="EMBL" id="JBHMAG010000018">
    <property type="protein sequence ID" value="MFB9755563.1"/>
    <property type="molecule type" value="Genomic_DNA"/>
</dbReference>
<evidence type="ECO:0000313" key="3">
    <source>
        <dbReference type="EMBL" id="MFB9755563.1"/>
    </source>
</evidence>
<keyword evidence="1" id="KW-0732">Signal</keyword>
<comment type="caution">
    <text evidence="3">The sequence shown here is derived from an EMBL/GenBank/DDBJ whole genome shotgun (WGS) entry which is preliminary data.</text>
</comment>
<gene>
    <name evidence="3" type="ORF">ACFFNY_28635</name>
</gene>
<evidence type="ECO:0000259" key="2">
    <source>
        <dbReference type="SMART" id="SM00060"/>
    </source>
</evidence>
<evidence type="ECO:0000313" key="4">
    <source>
        <dbReference type="Proteomes" id="UP001589619"/>
    </source>
</evidence>
<feature type="domain" description="Fibronectin type-III" evidence="2">
    <location>
        <begin position="240"/>
        <end position="315"/>
    </location>
</feature>
<feature type="chain" id="PRO_5047105668" evidence="1">
    <location>
        <begin position="24"/>
        <end position="408"/>
    </location>
</feature>
<dbReference type="Gene3D" id="2.60.40.10">
    <property type="entry name" value="Immunoglobulins"/>
    <property type="match status" value="2"/>
</dbReference>
<sequence>MRKAWIVWLMVWSLLLVGTTAYAAPYTAQPGLLRWQPGVSESGGYQYGATDGNPQTFITVSNEPVVWTFPRPVDLTGFIFYADSPDAQLYLLDVNGTEVAAAGAYTTEPTAPFPIQMSAVKSLRVKSAKPANAVRVYELDVYGKVSAIAPGVPTSLRANGMDRTVQLDWRDSQYALGYRVKRSMTPGGPYSVVQTVYGTTYADKSVMNGYGYYYVVSAFNEFGESGNSDPAYAVPYLPVPSTPASLSAYPGDGQVMLQWPTVTGAVYYNVKRAVWPGGGFTTVAQTVYGYYTDTSAANGVTYAYTVSAMNASGESGPSIVATAMPVAPQPDRAMLVVTLTDRLLKEYDVSLQEAEAFAAWYAAGPNGPRGPVFTIDRSAANKGPYSKRLDYIAYASVVSFEINAYRSR</sequence>
<accession>A0ABV5W4Z4</accession>
<dbReference type="InterPro" id="IPR013783">
    <property type="entry name" value="Ig-like_fold"/>
</dbReference>
<dbReference type="InterPro" id="IPR003961">
    <property type="entry name" value="FN3_dom"/>
</dbReference>
<dbReference type="SMART" id="SM00060">
    <property type="entry name" value="FN3"/>
    <property type="match status" value="2"/>
</dbReference>
<name>A0ABV5W4Z4_9BACL</name>
<dbReference type="RefSeq" id="WP_344908640.1">
    <property type="nucleotide sequence ID" value="NZ_BAAAYO010000006.1"/>
</dbReference>
<feature type="signal peptide" evidence="1">
    <location>
        <begin position="1"/>
        <end position="23"/>
    </location>
</feature>
<proteinExistence type="predicted"/>
<dbReference type="SUPFAM" id="SSF49265">
    <property type="entry name" value="Fibronectin type III"/>
    <property type="match status" value="1"/>
</dbReference>
<dbReference type="InterPro" id="IPR036116">
    <property type="entry name" value="FN3_sf"/>
</dbReference>
<evidence type="ECO:0000256" key="1">
    <source>
        <dbReference type="SAM" id="SignalP"/>
    </source>
</evidence>
<keyword evidence="4" id="KW-1185">Reference proteome</keyword>
<dbReference type="Proteomes" id="UP001589619">
    <property type="component" value="Unassembled WGS sequence"/>
</dbReference>
<organism evidence="3 4">
    <name type="scientific">Paenibacillus hodogayensis</name>
    <dbReference type="NCBI Taxonomy" id="279208"/>
    <lineage>
        <taxon>Bacteria</taxon>
        <taxon>Bacillati</taxon>
        <taxon>Bacillota</taxon>
        <taxon>Bacilli</taxon>
        <taxon>Bacillales</taxon>
        <taxon>Paenibacillaceae</taxon>
        <taxon>Paenibacillus</taxon>
    </lineage>
</organism>
<reference evidence="3 4" key="1">
    <citation type="submission" date="2024-09" db="EMBL/GenBank/DDBJ databases">
        <authorList>
            <person name="Sun Q."/>
            <person name="Mori K."/>
        </authorList>
    </citation>
    <scope>NUCLEOTIDE SEQUENCE [LARGE SCALE GENOMIC DNA]</scope>
    <source>
        <strain evidence="3 4">JCM 12520</strain>
    </source>
</reference>
<protein>
    <submittedName>
        <fullName evidence="3">Fibronectin type III domain-containing protein</fullName>
    </submittedName>
</protein>
<feature type="domain" description="Fibronectin type-III" evidence="2">
    <location>
        <begin position="150"/>
        <end position="225"/>
    </location>
</feature>